<dbReference type="RefSeq" id="WP_167564492.1">
    <property type="nucleotide sequence ID" value="NZ_CP049808.1"/>
</dbReference>
<feature type="domain" description="DNA-binding protein H-NS-like C-terminal" evidence="1">
    <location>
        <begin position="67"/>
        <end position="117"/>
    </location>
</feature>
<reference evidence="2 3" key="1">
    <citation type="submission" date="2020-03" db="EMBL/GenBank/DDBJ databases">
        <authorList>
            <person name="Zhang L."/>
            <person name="Han X."/>
            <person name="Chen Y."/>
            <person name="Yu Y."/>
        </authorList>
    </citation>
    <scope>NUCLEOTIDE SEQUENCE [LARGE SCALE GENOMIC DNA]</scope>
    <source>
        <strain evidence="2 3">A1254</strain>
        <plasmid evidence="3">pa1254_2</plasmid>
    </source>
</reference>
<evidence type="ECO:0000313" key="2">
    <source>
        <dbReference type="EMBL" id="QIT20008.1"/>
    </source>
</evidence>
<dbReference type="AlphaFoldDB" id="A0A6H0G0D3"/>
<dbReference type="Pfam" id="PF00816">
    <property type="entry name" value="Histone_HNS"/>
    <property type="match status" value="1"/>
</dbReference>
<dbReference type="SUPFAM" id="SSF81273">
    <property type="entry name" value="H-NS histone-like proteins"/>
    <property type="match status" value="1"/>
</dbReference>
<dbReference type="InterPro" id="IPR027444">
    <property type="entry name" value="H-NS_C_dom"/>
</dbReference>
<evidence type="ECO:0000313" key="3">
    <source>
        <dbReference type="Proteomes" id="UP000501692"/>
    </source>
</evidence>
<organism evidence="2 3">
    <name type="scientific">Acinetobacter pittii</name>
    <name type="common">Acinetobacter genomosp. 3</name>
    <dbReference type="NCBI Taxonomy" id="48296"/>
    <lineage>
        <taxon>Bacteria</taxon>
        <taxon>Pseudomonadati</taxon>
        <taxon>Pseudomonadota</taxon>
        <taxon>Gammaproteobacteria</taxon>
        <taxon>Moraxellales</taxon>
        <taxon>Moraxellaceae</taxon>
        <taxon>Acinetobacter</taxon>
        <taxon>Acinetobacter calcoaceticus/baumannii complex</taxon>
    </lineage>
</organism>
<dbReference type="Gene3D" id="4.10.430.10">
    <property type="entry name" value="Histone-like protein H-NS, C-terminal domain"/>
    <property type="match status" value="1"/>
</dbReference>
<name>A0A6H0G0D3_ACIPI</name>
<evidence type="ECO:0000259" key="1">
    <source>
        <dbReference type="SMART" id="SM00528"/>
    </source>
</evidence>
<geneLocation type="plasmid" evidence="3">
    <name>pa1254_2</name>
</geneLocation>
<dbReference type="SMART" id="SM00528">
    <property type="entry name" value="HNS"/>
    <property type="match status" value="1"/>
</dbReference>
<sequence>MENEQVLELVKKCLNGKADLEELLAIKEWIESTIAENANDIVEQNLAEIKKVATAMGVPVDSLINKRSRSNNKTIKVAGTTFVNPENPNETWGGKGKRPQWLVKQLEAGKDLADFEKK</sequence>
<gene>
    <name evidence="2" type="ORF">G8E09_19555</name>
</gene>
<keyword evidence="2" id="KW-0614">Plasmid</keyword>
<protein>
    <submittedName>
        <fullName evidence="2">H-NS histone family protein</fullName>
    </submittedName>
</protein>
<dbReference type="InterPro" id="IPR037150">
    <property type="entry name" value="H-NS_C_dom_sf"/>
</dbReference>
<accession>A0A6H0G0D3</accession>
<proteinExistence type="predicted"/>
<dbReference type="EMBL" id="CP049808">
    <property type="protein sequence ID" value="QIT20008.1"/>
    <property type="molecule type" value="Genomic_DNA"/>
</dbReference>
<dbReference type="Proteomes" id="UP000501692">
    <property type="component" value="Plasmid pA1254_2"/>
</dbReference>
<dbReference type="GO" id="GO:0003677">
    <property type="term" value="F:DNA binding"/>
    <property type="evidence" value="ECO:0007669"/>
    <property type="project" value="InterPro"/>
</dbReference>